<protein>
    <recommendedName>
        <fullName evidence="2">histidine kinase</fullName>
        <ecNumber evidence="2">2.7.13.3</ecNumber>
    </recommendedName>
</protein>
<dbReference type="SMART" id="SM00387">
    <property type="entry name" value="HATPase_c"/>
    <property type="match status" value="1"/>
</dbReference>
<dbReference type="SUPFAM" id="SSF55874">
    <property type="entry name" value="ATPase domain of HSP90 chaperone/DNA topoisomerase II/histidine kinase"/>
    <property type="match status" value="1"/>
</dbReference>
<proteinExistence type="predicted"/>
<keyword evidence="3" id="KW-0597">Phosphoprotein</keyword>
<dbReference type="InterPro" id="IPR036890">
    <property type="entry name" value="HATPase_C_sf"/>
</dbReference>
<dbReference type="AlphaFoldDB" id="A0A0E9N2W0"/>
<sequence>MNATQQQPIPVDEQIKVIVHEIRNPLQAIDLATQMLSGAPGRDDQNPSYFDIIKRNVKKIEELLKEILQAETPAPESFAPVNISALIDDCLLQIKDRLDLNKITVFRHYASDLMINGSGEQFKLVLTNLFTNAIEAKQDSGSVIWVAAFPSESTIKLVVKDNGRGMDANTLVHMGDPNFTTKSSGLGRGMCNVKQILKAHGATFAVNSDPGLGTTIVITFSCIY</sequence>
<dbReference type="InterPro" id="IPR003661">
    <property type="entry name" value="HisK_dim/P_dom"/>
</dbReference>
<evidence type="ECO:0000256" key="1">
    <source>
        <dbReference type="ARBA" id="ARBA00000085"/>
    </source>
</evidence>
<keyword evidence="6 10" id="KW-0418">Kinase</keyword>
<keyword evidence="7" id="KW-0067">ATP-binding</keyword>
<comment type="catalytic activity">
    <reaction evidence="1">
        <text>ATP + protein L-histidine = ADP + protein N-phospho-L-histidine.</text>
        <dbReference type="EC" id="2.7.13.3"/>
    </reaction>
</comment>
<evidence type="ECO:0000256" key="7">
    <source>
        <dbReference type="ARBA" id="ARBA00022840"/>
    </source>
</evidence>
<evidence type="ECO:0000259" key="9">
    <source>
        <dbReference type="PROSITE" id="PS50109"/>
    </source>
</evidence>
<dbReference type="Pfam" id="PF02518">
    <property type="entry name" value="HATPase_c"/>
    <property type="match status" value="1"/>
</dbReference>
<dbReference type="Gene3D" id="1.10.287.130">
    <property type="match status" value="1"/>
</dbReference>
<dbReference type="STRING" id="1220578.FPE01S_03_00350"/>
<dbReference type="CDD" id="cd00082">
    <property type="entry name" value="HisKA"/>
    <property type="match status" value="1"/>
</dbReference>
<keyword evidence="5" id="KW-0547">Nucleotide-binding</keyword>
<evidence type="ECO:0000256" key="2">
    <source>
        <dbReference type="ARBA" id="ARBA00012438"/>
    </source>
</evidence>
<dbReference type="Pfam" id="PF00512">
    <property type="entry name" value="HisKA"/>
    <property type="match status" value="1"/>
</dbReference>
<keyword evidence="11" id="KW-1185">Reference proteome</keyword>
<dbReference type="EC" id="2.7.13.3" evidence="2"/>
<dbReference type="SUPFAM" id="SSF47384">
    <property type="entry name" value="Homodimeric domain of signal transducing histidine kinase"/>
    <property type="match status" value="1"/>
</dbReference>
<dbReference type="SMART" id="SM00388">
    <property type="entry name" value="HisKA"/>
    <property type="match status" value="1"/>
</dbReference>
<dbReference type="OrthoDB" id="9811889at2"/>
<dbReference type="GO" id="GO:0000155">
    <property type="term" value="F:phosphorelay sensor kinase activity"/>
    <property type="evidence" value="ECO:0007669"/>
    <property type="project" value="InterPro"/>
</dbReference>
<evidence type="ECO:0000256" key="4">
    <source>
        <dbReference type="ARBA" id="ARBA00022679"/>
    </source>
</evidence>
<dbReference type="InterPro" id="IPR003594">
    <property type="entry name" value="HATPase_dom"/>
</dbReference>
<organism evidence="10 11">
    <name type="scientific">Flavihumibacter petaseus NBRC 106054</name>
    <dbReference type="NCBI Taxonomy" id="1220578"/>
    <lineage>
        <taxon>Bacteria</taxon>
        <taxon>Pseudomonadati</taxon>
        <taxon>Bacteroidota</taxon>
        <taxon>Chitinophagia</taxon>
        <taxon>Chitinophagales</taxon>
        <taxon>Chitinophagaceae</taxon>
        <taxon>Flavihumibacter</taxon>
    </lineage>
</organism>
<evidence type="ECO:0000256" key="5">
    <source>
        <dbReference type="ARBA" id="ARBA00022741"/>
    </source>
</evidence>
<comment type="caution">
    <text evidence="10">The sequence shown here is derived from an EMBL/GenBank/DDBJ whole genome shotgun (WGS) entry which is preliminary data.</text>
</comment>
<dbReference type="GO" id="GO:0005524">
    <property type="term" value="F:ATP binding"/>
    <property type="evidence" value="ECO:0007669"/>
    <property type="project" value="UniProtKB-KW"/>
</dbReference>
<accession>A0A0E9N2W0</accession>
<dbReference type="InterPro" id="IPR036097">
    <property type="entry name" value="HisK_dim/P_sf"/>
</dbReference>
<dbReference type="PANTHER" id="PTHR43065">
    <property type="entry name" value="SENSOR HISTIDINE KINASE"/>
    <property type="match status" value="1"/>
</dbReference>
<gene>
    <name evidence="10" type="ORF">FPE01S_03_00350</name>
</gene>
<evidence type="ECO:0000256" key="8">
    <source>
        <dbReference type="ARBA" id="ARBA00023012"/>
    </source>
</evidence>
<feature type="domain" description="Histidine kinase" evidence="9">
    <location>
        <begin position="17"/>
        <end position="224"/>
    </location>
</feature>
<keyword evidence="4" id="KW-0808">Transferase</keyword>
<dbReference type="PROSITE" id="PS50109">
    <property type="entry name" value="HIS_KIN"/>
    <property type="match status" value="1"/>
</dbReference>
<dbReference type="InterPro" id="IPR005467">
    <property type="entry name" value="His_kinase_dom"/>
</dbReference>
<keyword evidence="8" id="KW-0902">Two-component regulatory system</keyword>
<dbReference type="Gene3D" id="3.30.565.10">
    <property type="entry name" value="Histidine kinase-like ATPase, C-terminal domain"/>
    <property type="match status" value="1"/>
</dbReference>
<dbReference type="InterPro" id="IPR004358">
    <property type="entry name" value="Sig_transdc_His_kin-like_C"/>
</dbReference>
<evidence type="ECO:0000256" key="6">
    <source>
        <dbReference type="ARBA" id="ARBA00022777"/>
    </source>
</evidence>
<dbReference type="RefSeq" id="WP_046369983.1">
    <property type="nucleotide sequence ID" value="NZ_BBWV01000003.1"/>
</dbReference>
<name>A0A0E9N2W0_9BACT</name>
<reference evidence="10 11" key="1">
    <citation type="submission" date="2015-04" db="EMBL/GenBank/DDBJ databases">
        <title>Whole genome shotgun sequence of Flavihumibacter petaseus NBRC 106054.</title>
        <authorList>
            <person name="Miyazawa S."/>
            <person name="Hosoyama A."/>
            <person name="Hashimoto M."/>
            <person name="Noguchi M."/>
            <person name="Tsuchikane K."/>
            <person name="Ohji S."/>
            <person name="Yamazoe A."/>
            <person name="Ichikawa N."/>
            <person name="Kimura A."/>
            <person name="Fujita N."/>
        </authorList>
    </citation>
    <scope>NUCLEOTIDE SEQUENCE [LARGE SCALE GENOMIC DNA]</scope>
    <source>
        <strain evidence="10 11">NBRC 106054</strain>
    </source>
</reference>
<dbReference type="Proteomes" id="UP000033121">
    <property type="component" value="Unassembled WGS sequence"/>
</dbReference>
<evidence type="ECO:0000313" key="10">
    <source>
        <dbReference type="EMBL" id="GAO43996.1"/>
    </source>
</evidence>
<evidence type="ECO:0000256" key="3">
    <source>
        <dbReference type="ARBA" id="ARBA00022553"/>
    </source>
</evidence>
<dbReference type="EMBL" id="BBWV01000003">
    <property type="protein sequence ID" value="GAO43996.1"/>
    <property type="molecule type" value="Genomic_DNA"/>
</dbReference>
<evidence type="ECO:0000313" key="11">
    <source>
        <dbReference type="Proteomes" id="UP000033121"/>
    </source>
</evidence>
<dbReference type="PRINTS" id="PR00344">
    <property type="entry name" value="BCTRLSENSOR"/>
</dbReference>
<dbReference type="PANTHER" id="PTHR43065:SF10">
    <property type="entry name" value="PEROXIDE STRESS-ACTIVATED HISTIDINE KINASE MAK3"/>
    <property type="match status" value="1"/>
</dbReference>